<dbReference type="SUPFAM" id="SSF51735">
    <property type="entry name" value="NAD(P)-binding Rossmann-fold domains"/>
    <property type="match status" value="1"/>
</dbReference>
<protein>
    <submittedName>
        <fullName evidence="2">Short subunit dehydrogenase-like uncharacterized protein</fullName>
    </submittedName>
</protein>
<dbReference type="Pfam" id="PF01370">
    <property type="entry name" value="Epimerase"/>
    <property type="match status" value="1"/>
</dbReference>
<name>A0ABS4QQC2_9NOCA</name>
<dbReference type="Gene3D" id="3.40.50.720">
    <property type="entry name" value="NAD(P)-binding Rossmann-like Domain"/>
    <property type="match status" value="1"/>
</dbReference>
<dbReference type="Proteomes" id="UP001519325">
    <property type="component" value="Unassembled WGS sequence"/>
</dbReference>
<dbReference type="PANTHER" id="PTHR43796:SF2">
    <property type="entry name" value="CARBOXYNORSPERMIDINE SYNTHASE"/>
    <property type="match status" value="1"/>
</dbReference>
<dbReference type="InterPro" id="IPR001509">
    <property type="entry name" value="Epimerase_deHydtase"/>
</dbReference>
<dbReference type="InterPro" id="IPR036291">
    <property type="entry name" value="NAD(P)-bd_dom_sf"/>
</dbReference>
<sequence length="305" mass="32518">MRVLVLGGYGAVGRHLVPRLRAAGDTVVVAGRDPERADLVLDLNDPQSYRSALGKVDVVVNAAGTEDIQPARLAGAAGAAFIDITANAEYVARLRDTERAGPVIVDVGLAPGLTNLLAVAVHAQTSGPIDLAVLLGAGERHGAAATAWTYGLLGREFHADDGNIRNFSRPKTFRLPGHGRRRMYRADFSDQHTLTRELGVPVHTYFAVDSRLATTGLAALTWLPGAAHMPRGLHFPGTDQWLVLARPGSGPARWARGRNQSRATALLAAEAVRRVRNCGAGVRPLHRLMTLSDLADVADFEFGQA</sequence>
<dbReference type="EMBL" id="JAGGMR010000001">
    <property type="protein sequence ID" value="MBP2193912.1"/>
    <property type="molecule type" value="Genomic_DNA"/>
</dbReference>
<proteinExistence type="predicted"/>
<comment type="caution">
    <text evidence="2">The sequence shown here is derived from an EMBL/GenBank/DDBJ whole genome shotgun (WGS) entry which is preliminary data.</text>
</comment>
<accession>A0ABS4QQC2</accession>
<reference evidence="2 3" key="1">
    <citation type="submission" date="2021-03" db="EMBL/GenBank/DDBJ databases">
        <title>Sequencing the genomes of 1000 actinobacteria strains.</title>
        <authorList>
            <person name="Klenk H.-P."/>
        </authorList>
    </citation>
    <scope>NUCLEOTIDE SEQUENCE [LARGE SCALE GENOMIC DNA]</scope>
    <source>
        <strain evidence="2 3">DSM 45516</strain>
    </source>
</reference>
<evidence type="ECO:0000313" key="2">
    <source>
        <dbReference type="EMBL" id="MBP2193912.1"/>
    </source>
</evidence>
<organism evidence="2 3">
    <name type="scientific">Nocardia goodfellowii</name>
    <dbReference type="NCBI Taxonomy" id="882446"/>
    <lineage>
        <taxon>Bacteria</taxon>
        <taxon>Bacillati</taxon>
        <taxon>Actinomycetota</taxon>
        <taxon>Actinomycetes</taxon>
        <taxon>Mycobacteriales</taxon>
        <taxon>Nocardiaceae</taxon>
        <taxon>Nocardia</taxon>
    </lineage>
</organism>
<dbReference type="PANTHER" id="PTHR43796">
    <property type="entry name" value="CARBOXYNORSPERMIDINE SYNTHASE"/>
    <property type="match status" value="1"/>
</dbReference>
<evidence type="ECO:0000259" key="1">
    <source>
        <dbReference type="Pfam" id="PF01370"/>
    </source>
</evidence>
<evidence type="ECO:0000313" key="3">
    <source>
        <dbReference type="Proteomes" id="UP001519325"/>
    </source>
</evidence>
<dbReference type="RefSeq" id="WP_209897109.1">
    <property type="nucleotide sequence ID" value="NZ_JAGGMR010000001.1"/>
</dbReference>
<keyword evidence="3" id="KW-1185">Reference proteome</keyword>
<gene>
    <name evidence="2" type="ORF">BJ987_006813</name>
</gene>
<feature type="domain" description="NAD-dependent epimerase/dehydratase" evidence="1">
    <location>
        <begin position="3"/>
        <end position="68"/>
    </location>
</feature>